<dbReference type="PANTHER" id="PTHR34305">
    <property type="entry name" value="EXPRESSED PROTEIN"/>
    <property type="match status" value="1"/>
</dbReference>
<evidence type="ECO:0000313" key="4">
    <source>
        <dbReference type="Proteomes" id="UP000054558"/>
    </source>
</evidence>
<evidence type="ECO:0000313" key="3">
    <source>
        <dbReference type="EMBL" id="GAQ85302.1"/>
    </source>
</evidence>
<keyword evidence="4" id="KW-1185">Reference proteome</keyword>
<feature type="region of interest" description="Disordered" evidence="1">
    <location>
        <begin position="262"/>
        <end position="287"/>
    </location>
</feature>
<evidence type="ECO:0000256" key="2">
    <source>
        <dbReference type="SAM" id="Phobius"/>
    </source>
</evidence>
<evidence type="ECO:0000256" key="1">
    <source>
        <dbReference type="SAM" id="MobiDB-lite"/>
    </source>
</evidence>
<gene>
    <name evidence="3" type="ORF">KFL_002280170</name>
</gene>
<dbReference type="EMBL" id="DF237177">
    <property type="protein sequence ID" value="GAQ85302.1"/>
    <property type="molecule type" value="Genomic_DNA"/>
</dbReference>
<feature type="transmembrane region" description="Helical" evidence="2">
    <location>
        <begin position="406"/>
        <end position="426"/>
    </location>
</feature>
<name>A0A1Y1I5S1_KLENI</name>
<protein>
    <recommendedName>
        <fullName evidence="5">Transposase</fullName>
    </recommendedName>
</protein>
<dbReference type="STRING" id="105231.A0A1Y1I5S1"/>
<keyword evidence="2" id="KW-0812">Transmembrane</keyword>
<dbReference type="PANTHER" id="PTHR34305:SF1">
    <property type="entry name" value="SWIM-TYPE DOMAIN-CONTAINING PROTEIN"/>
    <property type="match status" value="1"/>
</dbReference>
<organism evidence="3 4">
    <name type="scientific">Klebsormidium nitens</name>
    <name type="common">Green alga</name>
    <name type="synonym">Ulothrix nitens</name>
    <dbReference type="NCBI Taxonomy" id="105231"/>
    <lineage>
        <taxon>Eukaryota</taxon>
        <taxon>Viridiplantae</taxon>
        <taxon>Streptophyta</taxon>
        <taxon>Klebsormidiophyceae</taxon>
        <taxon>Klebsormidiales</taxon>
        <taxon>Klebsormidiaceae</taxon>
        <taxon>Klebsormidium</taxon>
    </lineage>
</organism>
<keyword evidence="2" id="KW-1133">Transmembrane helix</keyword>
<proteinExistence type="predicted"/>
<feature type="compositionally biased region" description="Basic residues" evidence="1">
    <location>
        <begin position="276"/>
        <end position="287"/>
    </location>
</feature>
<dbReference type="Proteomes" id="UP000054558">
    <property type="component" value="Unassembled WGS sequence"/>
</dbReference>
<keyword evidence="2" id="KW-0472">Membrane</keyword>
<dbReference type="AlphaFoldDB" id="A0A1Y1I5S1"/>
<accession>A0A1Y1I5S1</accession>
<sequence length="458" mass="51565">MLAKQRTMVRDQNLAVFELLTGIQADFERRGLSSDLWQRWVGEWTELLYSLGAHDSDEALIGPGALHVIRRLCLGGEATREDRRDLAKDAPILRRILDSCGGLTFPAFFMRVLYHLYLLVLLAQGGTGFESEGRRGWVHEAIDSFKRAVDLLTEARARPLSIDERRHLDEARGLANELLPGVERERLGRDEEGHELHPLPAGHAFRAEQDVLACYPFPGWEEKRGLPWYSSFEHPDGRSKSSEENKCATGKLMTEWDAENVPGLVKGAGKPSGLKKGSKSKRPKRTRGGYVFACPHRVIYGFHIMLRGESPRDAFVVLYTRLRREDLPEVLVHDNSCALRNYCFRREPAHFAKVRFVVDRFHFSKAGSEVHKCGPSNCPDSYPSLHWVNTSAVESVNSFLKGFRSLGWYSGLESFMVILPLLLGGYNSALRRVDDAKLSIAIAVAVWTVGVRAQLLQG</sequence>
<evidence type="ECO:0008006" key="5">
    <source>
        <dbReference type="Google" id="ProtNLM"/>
    </source>
</evidence>
<reference evidence="3 4" key="1">
    <citation type="journal article" date="2014" name="Nat. Commun.">
        <title>Klebsormidium flaccidum genome reveals primary factors for plant terrestrial adaptation.</title>
        <authorList>
            <person name="Hori K."/>
            <person name="Maruyama F."/>
            <person name="Fujisawa T."/>
            <person name="Togashi T."/>
            <person name="Yamamoto N."/>
            <person name="Seo M."/>
            <person name="Sato S."/>
            <person name="Yamada T."/>
            <person name="Mori H."/>
            <person name="Tajima N."/>
            <person name="Moriyama T."/>
            <person name="Ikeuchi M."/>
            <person name="Watanabe M."/>
            <person name="Wada H."/>
            <person name="Kobayashi K."/>
            <person name="Saito M."/>
            <person name="Masuda T."/>
            <person name="Sasaki-Sekimoto Y."/>
            <person name="Mashiguchi K."/>
            <person name="Awai K."/>
            <person name="Shimojima M."/>
            <person name="Masuda S."/>
            <person name="Iwai M."/>
            <person name="Nobusawa T."/>
            <person name="Narise T."/>
            <person name="Kondo S."/>
            <person name="Saito H."/>
            <person name="Sato R."/>
            <person name="Murakawa M."/>
            <person name="Ihara Y."/>
            <person name="Oshima-Yamada Y."/>
            <person name="Ohtaka K."/>
            <person name="Satoh M."/>
            <person name="Sonobe K."/>
            <person name="Ishii M."/>
            <person name="Ohtani R."/>
            <person name="Kanamori-Sato M."/>
            <person name="Honoki R."/>
            <person name="Miyazaki D."/>
            <person name="Mochizuki H."/>
            <person name="Umetsu J."/>
            <person name="Higashi K."/>
            <person name="Shibata D."/>
            <person name="Kamiya Y."/>
            <person name="Sato N."/>
            <person name="Nakamura Y."/>
            <person name="Tabata S."/>
            <person name="Ida S."/>
            <person name="Kurokawa K."/>
            <person name="Ohta H."/>
        </authorList>
    </citation>
    <scope>NUCLEOTIDE SEQUENCE [LARGE SCALE GENOMIC DNA]</scope>
    <source>
        <strain evidence="3 4">NIES-2285</strain>
    </source>
</reference>